<dbReference type="EMBL" id="KV428048">
    <property type="protein sequence ID" value="KZT39331.1"/>
    <property type="molecule type" value="Genomic_DNA"/>
</dbReference>
<dbReference type="InterPro" id="IPR045338">
    <property type="entry name" value="DUF6535"/>
</dbReference>
<reference evidence="5 6" key="1">
    <citation type="journal article" date="2016" name="Mol. Biol. Evol.">
        <title>Comparative Genomics of Early-Diverging Mushroom-Forming Fungi Provides Insights into the Origins of Lignocellulose Decay Capabilities.</title>
        <authorList>
            <person name="Nagy L.G."/>
            <person name="Riley R."/>
            <person name="Tritt A."/>
            <person name="Adam C."/>
            <person name="Daum C."/>
            <person name="Floudas D."/>
            <person name="Sun H."/>
            <person name="Yadav J.S."/>
            <person name="Pangilinan J."/>
            <person name="Larsson K.H."/>
            <person name="Matsuura K."/>
            <person name="Barry K."/>
            <person name="Labutti K."/>
            <person name="Kuo R."/>
            <person name="Ohm R.A."/>
            <person name="Bhattacharya S.S."/>
            <person name="Shirouzu T."/>
            <person name="Yoshinaga Y."/>
            <person name="Martin F.M."/>
            <person name="Grigoriev I.V."/>
            <person name="Hibbett D.S."/>
        </authorList>
    </citation>
    <scope>NUCLEOTIDE SEQUENCE [LARGE SCALE GENOMIC DNA]</scope>
    <source>
        <strain evidence="5 6">HHB10207 ss-3</strain>
    </source>
</reference>
<accession>A0A166E931</accession>
<evidence type="ECO:0000313" key="6">
    <source>
        <dbReference type="Proteomes" id="UP000076798"/>
    </source>
</evidence>
<keyword evidence="3" id="KW-1133">Transmembrane helix</keyword>
<name>A0A166E931_9AGAM</name>
<gene>
    <name evidence="5" type="ORF">SISSUDRAFT_1045801</name>
</gene>
<feature type="transmembrane region" description="Helical" evidence="3">
    <location>
        <begin position="255"/>
        <end position="277"/>
    </location>
</feature>
<protein>
    <recommendedName>
        <fullName evidence="4">DUF6535 domain-containing protein</fullName>
    </recommendedName>
</protein>
<organism evidence="5 6">
    <name type="scientific">Sistotremastrum suecicum HHB10207 ss-3</name>
    <dbReference type="NCBI Taxonomy" id="1314776"/>
    <lineage>
        <taxon>Eukaryota</taxon>
        <taxon>Fungi</taxon>
        <taxon>Dikarya</taxon>
        <taxon>Basidiomycota</taxon>
        <taxon>Agaricomycotina</taxon>
        <taxon>Agaricomycetes</taxon>
        <taxon>Sistotremastrales</taxon>
        <taxon>Sistotremastraceae</taxon>
        <taxon>Sistotremastrum</taxon>
    </lineage>
</organism>
<evidence type="ECO:0000256" key="3">
    <source>
        <dbReference type="SAM" id="Phobius"/>
    </source>
</evidence>
<keyword evidence="3" id="KW-0472">Membrane</keyword>
<dbReference type="Pfam" id="PF20153">
    <property type="entry name" value="DUF6535"/>
    <property type="match status" value="1"/>
</dbReference>
<feature type="coiled-coil region" evidence="1">
    <location>
        <begin position="26"/>
        <end position="60"/>
    </location>
</feature>
<feature type="region of interest" description="Disordered" evidence="2">
    <location>
        <begin position="919"/>
        <end position="951"/>
    </location>
</feature>
<feature type="compositionally biased region" description="Low complexity" evidence="2">
    <location>
        <begin position="931"/>
        <end position="949"/>
    </location>
</feature>
<evidence type="ECO:0000256" key="1">
    <source>
        <dbReference type="SAM" id="Coils"/>
    </source>
</evidence>
<dbReference type="AlphaFoldDB" id="A0A166E931"/>
<keyword evidence="6" id="KW-1185">Reference proteome</keyword>
<dbReference type="Proteomes" id="UP000076798">
    <property type="component" value="Unassembled WGS sequence"/>
</dbReference>
<sequence length="985" mass="112214">MPDEHGLLERIVQLMEVQTVQMKTFSEGTKERLESIGRKIDNHREEYSQKQDALRAGQSENFDALRTEHGKSLAILATEAVKDTKAYTVTSFVNGQAWVALRTEAVVQIKKRLDEWQGLTGPSLIFLAIFLAIVTAFIVLSIQSLSMSSSNPLPSAIDLFSLFYYILSLTCGMLDGVMSMLGNQWASGLATLPASGTSVAKTIALERRRVAAESLLFSQIGYLIGVLVSSILFFLLGFLLQVFSTALFGFEKKSWVVLLAGSLATAMCGIVAGIFLWTTKHAMKNEESPFRNPLSTGLIAVSEWILRRKRMLKDEEEEKADGETDLFRVDDRDRTHVLLTKSERGVPDEVTMEMLKVYARLVTNASETELLDKVVPSFSFDPWYQAGDDVFPIFEAIYTRFSETDTSLRVKATLAAHVEPFWNWLVRQSETPDNLLIRWCTPHFVALYHSSSTSEPFRFRVLLTFLKQLNDPLPWSTEPRTAFRDCVATVVRSYNIDLHREYHTVYEAIRQCESFARDGYLISEDDQLNIVNELIRCPDWEWDVIKPAVSLIVRGMDAETLLIKLTNSISLMPAVDNPKILRFLADLAQPDPSSPSQCMLPSLPHDFRVPQGLDLSSILSLFHRFPPSLLGWRRHRDAFNFYFDRGAIDQLSITTPAILFLNRCRDKSLGLDWDDDENTSLESRMRADKYFNDLKDQYPELSNPNDAIYELCRYRDNAPGTEESRNAFAQAVNRCNFLLLTDNYGNFQQISSHNHLSIIISLSRSNMLDWLTIEPFFLYISKQNPTVLHHVMDHILRFDPDREANEVNGDLPVFDILDALHARDIPLPPTLDLTPLYALVSRQKPHWWNWRKYSKILMHYLHRDAHPCEHLPDPEAARKFCEACIDTPGPQFLPWDHRKATNADTRRLATEYLEKLNERRAATSQHASAQPISPSELNSSSPLPEHPSSTRNMISRGWRALLSSLNVISRKTEEEKILSDLNASV</sequence>
<evidence type="ECO:0000259" key="4">
    <source>
        <dbReference type="Pfam" id="PF20153"/>
    </source>
</evidence>
<evidence type="ECO:0000256" key="2">
    <source>
        <dbReference type="SAM" id="MobiDB-lite"/>
    </source>
</evidence>
<feature type="transmembrane region" description="Helical" evidence="3">
    <location>
        <begin position="215"/>
        <end position="243"/>
    </location>
</feature>
<keyword evidence="1" id="KW-0175">Coiled coil</keyword>
<keyword evidence="3" id="KW-0812">Transmembrane</keyword>
<feature type="domain" description="DUF6535" evidence="4">
    <location>
        <begin position="98"/>
        <end position="243"/>
    </location>
</feature>
<feature type="transmembrane region" description="Helical" evidence="3">
    <location>
        <begin position="162"/>
        <end position="181"/>
    </location>
</feature>
<proteinExistence type="predicted"/>
<evidence type="ECO:0000313" key="5">
    <source>
        <dbReference type="EMBL" id="KZT39331.1"/>
    </source>
</evidence>
<feature type="transmembrane region" description="Helical" evidence="3">
    <location>
        <begin position="119"/>
        <end position="142"/>
    </location>
</feature>